<organism evidence="1 2">
    <name type="scientific">Vararia minispora EC-137</name>
    <dbReference type="NCBI Taxonomy" id="1314806"/>
    <lineage>
        <taxon>Eukaryota</taxon>
        <taxon>Fungi</taxon>
        <taxon>Dikarya</taxon>
        <taxon>Basidiomycota</taxon>
        <taxon>Agaricomycotina</taxon>
        <taxon>Agaricomycetes</taxon>
        <taxon>Russulales</taxon>
        <taxon>Lachnocladiaceae</taxon>
        <taxon>Vararia</taxon>
    </lineage>
</organism>
<dbReference type="EMBL" id="MU273834">
    <property type="protein sequence ID" value="KAI0027819.1"/>
    <property type="molecule type" value="Genomic_DNA"/>
</dbReference>
<sequence length="164" mass="18364">MGKLVWHEYARLVTISASCYTVWASIWAFVYRKFFWDFVNGTLRNPGGLQPAKQDAIFITLIVKAPVIPIFSMLIGFCIIAFEYPVPWIKGTSIHRSFIVRIVALLVQAILAILWYQAPLMDARLQGTNGAIWSLAAAFCWGRAILLGEVMKEAKDNKGRGGKA</sequence>
<evidence type="ECO:0000313" key="2">
    <source>
        <dbReference type="Proteomes" id="UP000814128"/>
    </source>
</evidence>
<protein>
    <submittedName>
        <fullName evidence="1">Uncharacterized protein</fullName>
    </submittedName>
</protein>
<name>A0ACB8Q7L6_9AGAM</name>
<keyword evidence="2" id="KW-1185">Reference proteome</keyword>
<reference evidence="1" key="1">
    <citation type="submission" date="2021-02" db="EMBL/GenBank/DDBJ databases">
        <authorList>
            <consortium name="DOE Joint Genome Institute"/>
            <person name="Ahrendt S."/>
            <person name="Looney B.P."/>
            <person name="Miyauchi S."/>
            <person name="Morin E."/>
            <person name="Drula E."/>
            <person name="Courty P.E."/>
            <person name="Chicoki N."/>
            <person name="Fauchery L."/>
            <person name="Kohler A."/>
            <person name="Kuo A."/>
            <person name="Labutti K."/>
            <person name="Pangilinan J."/>
            <person name="Lipzen A."/>
            <person name="Riley R."/>
            <person name="Andreopoulos W."/>
            <person name="He G."/>
            <person name="Johnson J."/>
            <person name="Barry K.W."/>
            <person name="Grigoriev I.V."/>
            <person name="Nagy L."/>
            <person name="Hibbett D."/>
            <person name="Henrissat B."/>
            <person name="Matheny P.B."/>
            <person name="Labbe J."/>
            <person name="Martin F."/>
        </authorList>
    </citation>
    <scope>NUCLEOTIDE SEQUENCE</scope>
    <source>
        <strain evidence="1">EC-137</strain>
    </source>
</reference>
<dbReference type="Proteomes" id="UP000814128">
    <property type="component" value="Unassembled WGS sequence"/>
</dbReference>
<gene>
    <name evidence="1" type="ORF">K488DRAFT_60357</name>
</gene>
<evidence type="ECO:0000313" key="1">
    <source>
        <dbReference type="EMBL" id="KAI0027819.1"/>
    </source>
</evidence>
<proteinExistence type="predicted"/>
<accession>A0ACB8Q7L6</accession>
<comment type="caution">
    <text evidence="1">The sequence shown here is derived from an EMBL/GenBank/DDBJ whole genome shotgun (WGS) entry which is preliminary data.</text>
</comment>
<reference evidence="1" key="2">
    <citation type="journal article" date="2022" name="New Phytol.">
        <title>Evolutionary transition to the ectomycorrhizal habit in the genomes of a hyperdiverse lineage of mushroom-forming fungi.</title>
        <authorList>
            <person name="Looney B."/>
            <person name="Miyauchi S."/>
            <person name="Morin E."/>
            <person name="Drula E."/>
            <person name="Courty P.E."/>
            <person name="Kohler A."/>
            <person name="Kuo A."/>
            <person name="LaButti K."/>
            <person name="Pangilinan J."/>
            <person name="Lipzen A."/>
            <person name="Riley R."/>
            <person name="Andreopoulos W."/>
            <person name="He G."/>
            <person name="Johnson J."/>
            <person name="Nolan M."/>
            <person name="Tritt A."/>
            <person name="Barry K.W."/>
            <person name="Grigoriev I.V."/>
            <person name="Nagy L.G."/>
            <person name="Hibbett D."/>
            <person name="Henrissat B."/>
            <person name="Matheny P.B."/>
            <person name="Labbe J."/>
            <person name="Martin F.M."/>
        </authorList>
    </citation>
    <scope>NUCLEOTIDE SEQUENCE</scope>
    <source>
        <strain evidence="1">EC-137</strain>
    </source>
</reference>